<name>A0A481ZFV0_9VIRU</name>
<sequence length="158" mass="18624">MDKIYMINMNGVWVDGRTYREILNDVLQNGVDVVTDLQAQYLLPYANDSKEEVNYLQQQYSINDDDDLQDFAELALGRYYTDDELNDIYYIRNREMDVIYATIRTYKGAGLYLPGDTITDTSKTSLPSYEFIRDMIDPIFYVMQFSSFDQDKLIKIKY</sequence>
<gene>
    <name evidence="1" type="ORF">LCPAC406_00130</name>
</gene>
<evidence type="ECO:0000313" key="1">
    <source>
        <dbReference type="EMBL" id="QBK93699.1"/>
    </source>
</evidence>
<accession>A0A481ZFV0</accession>
<organism evidence="1">
    <name type="scientific">Pithovirus LCPAC406</name>
    <dbReference type="NCBI Taxonomy" id="2506599"/>
    <lineage>
        <taxon>Viruses</taxon>
        <taxon>Pithoviruses</taxon>
    </lineage>
</organism>
<reference evidence="1" key="1">
    <citation type="journal article" date="2019" name="MBio">
        <title>Virus Genomes from Deep Sea Sediments Expand the Ocean Megavirome and Support Independent Origins of Viral Gigantism.</title>
        <authorList>
            <person name="Backstrom D."/>
            <person name="Yutin N."/>
            <person name="Jorgensen S.L."/>
            <person name="Dharamshi J."/>
            <person name="Homa F."/>
            <person name="Zaremba-Niedwiedzka K."/>
            <person name="Spang A."/>
            <person name="Wolf Y.I."/>
            <person name="Koonin E.V."/>
            <person name="Ettema T.J."/>
        </authorList>
    </citation>
    <scope>NUCLEOTIDE SEQUENCE</scope>
</reference>
<proteinExistence type="predicted"/>
<protein>
    <submittedName>
        <fullName evidence="1">F-box family protein</fullName>
    </submittedName>
</protein>
<dbReference type="EMBL" id="MK500604">
    <property type="protein sequence ID" value="QBK93699.1"/>
    <property type="molecule type" value="Genomic_DNA"/>
</dbReference>